<keyword evidence="3" id="KW-0238">DNA-binding</keyword>
<dbReference type="AlphaFoldDB" id="A0A2U1V423"/>
<organism evidence="6 7">
    <name type="scientific">Teichococcus aestuarii</name>
    <dbReference type="NCBI Taxonomy" id="568898"/>
    <lineage>
        <taxon>Bacteria</taxon>
        <taxon>Pseudomonadati</taxon>
        <taxon>Pseudomonadota</taxon>
        <taxon>Alphaproteobacteria</taxon>
        <taxon>Acetobacterales</taxon>
        <taxon>Roseomonadaceae</taxon>
        <taxon>Roseomonas</taxon>
    </lineage>
</organism>
<dbReference type="OrthoDB" id="9806538at2"/>
<keyword evidence="2" id="KW-0805">Transcription regulation</keyword>
<dbReference type="InterPro" id="IPR036388">
    <property type="entry name" value="WH-like_DNA-bd_sf"/>
</dbReference>
<dbReference type="PANTHER" id="PTHR30427">
    <property type="entry name" value="TRANSCRIPTIONAL ACTIVATOR PROTEIN LYSR"/>
    <property type="match status" value="1"/>
</dbReference>
<dbReference type="PROSITE" id="PS50931">
    <property type="entry name" value="HTH_LYSR"/>
    <property type="match status" value="1"/>
</dbReference>
<evidence type="ECO:0000256" key="1">
    <source>
        <dbReference type="ARBA" id="ARBA00009437"/>
    </source>
</evidence>
<dbReference type="InterPro" id="IPR000847">
    <property type="entry name" value="LysR_HTH_N"/>
</dbReference>
<evidence type="ECO:0000259" key="5">
    <source>
        <dbReference type="PROSITE" id="PS50931"/>
    </source>
</evidence>
<name>A0A2U1V423_9PROT</name>
<evidence type="ECO:0000256" key="4">
    <source>
        <dbReference type="ARBA" id="ARBA00023163"/>
    </source>
</evidence>
<dbReference type="PRINTS" id="PR00039">
    <property type="entry name" value="HTHLYSR"/>
</dbReference>
<comment type="caution">
    <text evidence="6">The sequence shown here is derived from an EMBL/GenBank/DDBJ whole genome shotgun (WGS) entry which is preliminary data.</text>
</comment>
<dbReference type="Proteomes" id="UP000245048">
    <property type="component" value="Unassembled WGS sequence"/>
</dbReference>
<dbReference type="SUPFAM" id="SSF53850">
    <property type="entry name" value="Periplasmic binding protein-like II"/>
    <property type="match status" value="1"/>
</dbReference>
<dbReference type="Gene3D" id="1.10.10.10">
    <property type="entry name" value="Winged helix-like DNA-binding domain superfamily/Winged helix DNA-binding domain"/>
    <property type="match status" value="1"/>
</dbReference>
<dbReference type="PANTHER" id="PTHR30427:SF1">
    <property type="entry name" value="TRANSCRIPTIONAL ACTIVATOR PROTEIN LYSR"/>
    <property type="match status" value="1"/>
</dbReference>
<reference evidence="7" key="1">
    <citation type="submission" date="2017-10" db="EMBL/GenBank/DDBJ databases">
        <authorList>
            <person name="Toshchakov S.V."/>
            <person name="Goeva M.A."/>
        </authorList>
    </citation>
    <scope>NUCLEOTIDE SEQUENCE [LARGE SCALE GENOMIC DNA]</scope>
    <source>
        <strain evidence="7">JR1/69-1-13</strain>
    </source>
</reference>
<dbReference type="GO" id="GO:0043565">
    <property type="term" value="F:sequence-specific DNA binding"/>
    <property type="evidence" value="ECO:0007669"/>
    <property type="project" value="TreeGrafter"/>
</dbReference>
<keyword evidence="7" id="KW-1185">Reference proteome</keyword>
<dbReference type="GO" id="GO:0010628">
    <property type="term" value="P:positive regulation of gene expression"/>
    <property type="evidence" value="ECO:0007669"/>
    <property type="project" value="TreeGrafter"/>
</dbReference>
<keyword evidence="4" id="KW-0804">Transcription</keyword>
<gene>
    <name evidence="6" type="ORF">CR165_10925</name>
</gene>
<dbReference type="Gene3D" id="3.40.190.290">
    <property type="match status" value="1"/>
</dbReference>
<evidence type="ECO:0000313" key="6">
    <source>
        <dbReference type="EMBL" id="PWC28633.1"/>
    </source>
</evidence>
<dbReference type="InterPro" id="IPR005119">
    <property type="entry name" value="LysR_subst-bd"/>
</dbReference>
<protein>
    <submittedName>
        <fullName evidence="6">LysR family transcriptional regulator</fullName>
    </submittedName>
</protein>
<dbReference type="GO" id="GO:0003700">
    <property type="term" value="F:DNA-binding transcription factor activity"/>
    <property type="evidence" value="ECO:0007669"/>
    <property type="project" value="InterPro"/>
</dbReference>
<dbReference type="Pfam" id="PF00126">
    <property type="entry name" value="HTH_1"/>
    <property type="match status" value="1"/>
</dbReference>
<dbReference type="SUPFAM" id="SSF46785">
    <property type="entry name" value="Winged helix' DNA-binding domain"/>
    <property type="match status" value="1"/>
</dbReference>
<evidence type="ECO:0000313" key="7">
    <source>
        <dbReference type="Proteomes" id="UP000245048"/>
    </source>
</evidence>
<dbReference type="GO" id="GO:0009089">
    <property type="term" value="P:lysine biosynthetic process via diaminopimelate"/>
    <property type="evidence" value="ECO:0007669"/>
    <property type="project" value="TreeGrafter"/>
</dbReference>
<evidence type="ECO:0000256" key="3">
    <source>
        <dbReference type="ARBA" id="ARBA00023125"/>
    </source>
</evidence>
<sequence length="313" mass="33412">MLAAMNARDIEIFRAVMQGRTLRAAAEMLHVSQPALSKALRHCEDRLGFRLFQRIAGRLVPTAEAHAMLPEAERLYQELQGFKGFARDLGSHRGGLLRLGASSSLAVSLVPAAMAALRREREAARLTLNLLPVRELAEALLARRLDVGLALTPMALPGLESETLGSVPCVVVLPAAHPLAAEPVLRPSLLAGAPEVGFAGWQDFGQSLDLAFRQEGVERRLAVEVGTTVSAVALVREGMGYAIVDGFACRSLPPGLVSRPFRPEVRRGVVMARSPALGSSALLDRLRDILAKLCAAPALQSARAPLAFTSGTQ</sequence>
<evidence type="ECO:0000256" key="2">
    <source>
        <dbReference type="ARBA" id="ARBA00023015"/>
    </source>
</evidence>
<feature type="domain" description="HTH lysR-type" evidence="5">
    <location>
        <begin position="5"/>
        <end position="62"/>
    </location>
</feature>
<dbReference type="Pfam" id="PF03466">
    <property type="entry name" value="LysR_substrate"/>
    <property type="match status" value="1"/>
</dbReference>
<dbReference type="InterPro" id="IPR036390">
    <property type="entry name" value="WH_DNA-bd_sf"/>
</dbReference>
<accession>A0A2U1V423</accession>
<dbReference type="EMBL" id="PDOA01000006">
    <property type="protein sequence ID" value="PWC28633.1"/>
    <property type="molecule type" value="Genomic_DNA"/>
</dbReference>
<proteinExistence type="inferred from homology"/>
<comment type="similarity">
    <text evidence="1">Belongs to the LysR transcriptional regulatory family.</text>
</comment>